<dbReference type="InterPro" id="IPR038222">
    <property type="entry name" value="DHHA2_dom_sf"/>
</dbReference>
<reference evidence="6" key="1">
    <citation type="journal article" date="2020" name="Stud. Mycol.">
        <title>101 Dothideomycetes genomes: a test case for predicting lifestyles and emergence of pathogens.</title>
        <authorList>
            <person name="Haridas S."/>
            <person name="Albert R."/>
            <person name="Binder M."/>
            <person name="Bloem J."/>
            <person name="Labutti K."/>
            <person name="Salamov A."/>
            <person name="Andreopoulos B."/>
            <person name="Baker S."/>
            <person name="Barry K."/>
            <person name="Bills G."/>
            <person name="Bluhm B."/>
            <person name="Cannon C."/>
            <person name="Castanera R."/>
            <person name="Culley D."/>
            <person name="Daum C."/>
            <person name="Ezra D."/>
            <person name="Gonzalez J."/>
            <person name="Henrissat B."/>
            <person name="Kuo A."/>
            <person name="Liang C."/>
            <person name="Lipzen A."/>
            <person name="Lutzoni F."/>
            <person name="Magnuson J."/>
            <person name="Mondo S."/>
            <person name="Nolan M."/>
            <person name="Ohm R."/>
            <person name="Pangilinan J."/>
            <person name="Park H.-J."/>
            <person name="Ramirez L."/>
            <person name="Alfaro M."/>
            <person name="Sun H."/>
            <person name="Tritt A."/>
            <person name="Yoshinaga Y."/>
            <person name="Zwiers L.-H."/>
            <person name="Turgeon B."/>
            <person name="Goodwin S."/>
            <person name="Spatafora J."/>
            <person name="Crous P."/>
            <person name="Grigoriev I."/>
        </authorList>
    </citation>
    <scope>NUCLEOTIDE SEQUENCE</scope>
    <source>
        <strain evidence="6">CBS 121739</strain>
    </source>
</reference>
<evidence type="ECO:0000256" key="2">
    <source>
        <dbReference type="ARBA" id="ARBA00022723"/>
    </source>
</evidence>
<evidence type="ECO:0000256" key="1">
    <source>
        <dbReference type="ARBA" id="ARBA00001936"/>
    </source>
</evidence>
<dbReference type="Pfam" id="PF02833">
    <property type="entry name" value="DHHA2"/>
    <property type="match status" value="1"/>
</dbReference>
<evidence type="ECO:0000256" key="4">
    <source>
        <dbReference type="ARBA" id="ARBA00023211"/>
    </source>
</evidence>
<dbReference type="GeneID" id="54485857"/>
<feature type="domain" description="DHHA2" evidence="5">
    <location>
        <begin position="254"/>
        <end position="418"/>
    </location>
</feature>
<keyword evidence="4" id="KW-0464">Manganese</keyword>
<dbReference type="GO" id="GO:0005737">
    <property type="term" value="C:cytoplasm"/>
    <property type="evidence" value="ECO:0007669"/>
    <property type="project" value="InterPro"/>
</dbReference>
<dbReference type="OrthoDB" id="374045at2759"/>
<dbReference type="Proteomes" id="UP000799437">
    <property type="component" value="Unassembled WGS sequence"/>
</dbReference>
<accession>A0A6A6VWP0</accession>
<dbReference type="SUPFAM" id="SSF64182">
    <property type="entry name" value="DHH phosphoesterases"/>
    <property type="match status" value="1"/>
</dbReference>
<comment type="cofactor">
    <cofactor evidence="1">
        <name>Mn(2+)</name>
        <dbReference type="ChEBI" id="CHEBI:29035"/>
    </cofactor>
</comment>
<dbReference type="GO" id="GO:0004309">
    <property type="term" value="F:exopolyphosphatase activity"/>
    <property type="evidence" value="ECO:0007669"/>
    <property type="project" value="TreeGrafter"/>
</dbReference>
<name>A0A6A6VWP0_9PEZI</name>
<proteinExistence type="predicted"/>
<dbReference type="InterPro" id="IPR001667">
    <property type="entry name" value="DDH_dom"/>
</dbReference>
<dbReference type="PANTHER" id="PTHR12112">
    <property type="entry name" value="BNIP - RELATED"/>
    <property type="match status" value="1"/>
</dbReference>
<dbReference type="InterPro" id="IPR038763">
    <property type="entry name" value="DHH_sf"/>
</dbReference>
<keyword evidence="7" id="KW-1185">Reference proteome</keyword>
<dbReference type="EMBL" id="ML996582">
    <property type="protein sequence ID" value="KAF2754060.1"/>
    <property type="molecule type" value="Genomic_DNA"/>
</dbReference>
<dbReference type="AlphaFoldDB" id="A0A6A6VWP0"/>
<keyword evidence="2" id="KW-0479">Metal-binding</keyword>
<dbReference type="Pfam" id="PF01368">
    <property type="entry name" value="DHH"/>
    <property type="match status" value="1"/>
</dbReference>
<dbReference type="Gene3D" id="3.90.1640.10">
    <property type="entry name" value="inorganic pyrophosphatase (n-terminal core)"/>
    <property type="match status" value="1"/>
</dbReference>
<gene>
    <name evidence="6" type="ORF">EJ05DRAFT_480056</name>
</gene>
<dbReference type="GO" id="GO:0046872">
    <property type="term" value="F:metal ion binding"/>
    <property type="evidence" value="ECO:0007669"/>
    <property type="project" value="UniProtKB-KW"/>
</dbReference>
<evidence type="ECO:0000256" key="3">
    <source>
        <dbReference type="ARBA" id="ARBA00022801"/>
    </source>
</evidence>
<dbReference type="InterPro" id="IPR004097">
    <property type="entry name" value="DHHA2"/>
</dbReference>
<dbReference type="SMART" id="SM01131">
    <property type="entry name" value="DHHA2"/>
    <property type="match status" value="1"/>
</dbReference>
<evidence type="ECO:0000313" key="7">
    <source>
        <dbReference type="Proteomes" id="UP000799437"/>
    </source>
</evidence>
<dbReference type="RefSeq" id="XP_033596511.1">
    <property type="nucleotide sequence ID" value="XM_033744803.1"/>
</dbReference>
<sequence length="421" mass="47441">MAFPRSPLRDFLIHAKSSLRSAIVKKERVTLVIGNESADLDSLTCSLLFSYLRSIAPPKQAFTSLYIPVTNIPAADIALRPEFAALLTHANLEADHLITLDDLPELSSVEYGLVPENTRWILVDHNALQGKLGVVYTGQVCGVIDHHDEENRVPFDTGDEPRIIKKSGSCTSLVTGYLRETWDVISSEADNLSEKSLWDAQLAKLALASVLIDTTNATANQKTTEYDVKAMNYLEAKIKSHADQTVSFNRNRLFEQIDNAKKDIGRLTLHDILKKDYKQWDENGLLLGISSVVKPIEFMQEKAKRETSGTESSSEAFLASVRDFARYRQLGQFALMTASSTSAGELQRELLLWAFTRKGIEAARHFMEINTRNLGLKTWQGPDGSIDKIEVNVWRTVWWQRRVEHSRKQVAPLLREAIRNM</sequence>
<dbReference type="Gene3D" id="3.10.310.20">
    <property type="entry name" value="DHHA2 domain"/>
    <property type="match status" value="1"/>
</dbReference>
<dbReference type="PANTHER" id="PTHR12112:SF39">
    <property type="entry name" value="EG:152A3.5 PROTEIN (FBGN0003116_PN PROTEIN)"/>
    <property type="match status" value="1"/>
</dbReference>
<evidence type="ECO:0000313" key="6">
    <source>
        <dbReference type="EMBL" id="KAF2754060.1"/>
    </source>
</evidence>
<keyword evidence="3" id="KW-0378">Hydrolase</keyword>
<organism evidence="6 7">
    <name type="scientific">Pseudovirgaria hyperparasitica</name>
    <dbReference type="NCBI Taxonomy" id="470096"/>
    <lineage>
        <taxon>Eukaryota</taxon>
        <taxon>Fungi</taxon>
        <taxon>Dikarya</taxon>
        <taxon>Ascomycota</taxon>
        <taxon>Pezizomycotina</taxon>
        <taxon>Dothideomycetes</taxon>
        <taxon>Dothideomycetes incertae sedis</taxon>
        <taxon>Acrospermales</taxon>
        <taxon>Acrospermaceae</taxon>
        <taxon>Pseudovirgaria</taxon>
    </lineage>
</organism>
<evidence type="ECO:0000259" key="5">
    <source>
        <dbReference type="SMART" id="SM01131"/>
    </source>
</evidence>
<protein>
    <submittedName>
        <fullName evidence="6">DHH phosphoesterase</fullName>
    </submittedName>
</protein>